<evidence type="ECO:0000313" key="10">
    <source>
        <dbReference type="Proteomes" id="UP000468766"/>
    </source>
</evidence>
<name>A0A6I0F4Q3_9FIRM</name>
<reference evidence="9 10" key="1">
    <citation type="submission" date="2019-10" db="EMBL/GenBank/DDBJ databases">
        <title>Whole-genome sequence of the extremophile Heliorestis acidaminivorans DSM 24790.</title>
        <authorList>
            <person name="Kyndt J.A."/>
            <person name="Meyer T.E."/>
        </authorList>
    </citation>
    <scope>NUCLEOTIDE SEQUENCE [LARGE SCALE GENOMIC DNA]</scope>
    <source>
        <strain evidence="9 10">DSM 24790</strain>
    </source>
</reference>
<keyword evidence="7" id="KW-0346">Stress response</keyword>
<evidence type="ECO:0000256" key="6">
    <source>
        <dbReference type="ARBA" id="ARBA00022884"/>
    </source>
</evidence>
<dbReference type="Proteomes" id="UP000468766">
    <property type="component" value="Unassembled WGS sequence"/>
</dbReference>
<evidence type="ECO:0000256" key="2">
    <source>
        <dbReference type="ARBA" id="ARBA00022649"/>
    </source>
</evidence>
<evidence type="ECO:0000256" key="1">
    <source>
        <dbReference type="ARBA" id="ARBA00006620"/>
    </source>
</evidence>
<keyword evidence="6" id="KW-0694">RNA-binding</keyword>
<dbReference type="EMBL" id="WBXO01000006">
    <property type="protein sequence ID" value="KAB2952267.1"/>
    <property type="molecule type" value="Genomic_DNA"/>
</dbReference>
<feature type="region of interest" description="Disordered" evidence="8">
    <location>
        <begin position="1"/>
        <end position="20"/>
    </location>
</feature>
<dbReference type="InterPro" id="IPR038570">
    <property type="entry name" value="HicA_sf"/>
</dbReference>
<dbReference type="OrthoDB" id="121656at2"/>
<protein>
    <submittedName>
        <fullName evidence="9">Type II toxin-antitoxin system HicA family toxin</fullName>
    </submittedName>
</protein>
<dbReference type="Pfam" id="PF07927">
    <property type="entry name" value="HicA_toxin"/>
    <property type="match status" value="1"/>
</dbReference>
<dbReference type="PANTHER" id="PTHR34873:SF3">
    <property type="entry name" value="ADDICTION MODULE TOXIN, HICA FAMILY"/>
    <property type="match status" value="1"/>
</dbReference>
<evidence type="ECO:0000256" key="7">
    <source>
        <dbReference type="ARBA" id="ARBA00023016"/>
    </source>
</evidence>
<dbReference type="AlphaFoldDB" id="A0A6I0F4Q3"/>
<dbReference type="SUPFAM" id="SSF54786">
    <property type="entry name" value="YcfA/nrd intein domain"/>
    <property type="match status" value="1"/>
</dbReference>
<proteinExistence type="inferred from homology"/>
<dbReference type="GO" id="GO:0004519">
    <property type="term" value="F:endonuclease activity"/>
    <property type="evidence" value="ECO:0007669"/>
    <property type="project" value="UniProtKB-KW"/>
</dbReference>
<dbReference type="PANTHER" id="PTHR34873">
    <property type="entry name" value="SSR1766 PROTEIN"/>
    <property type="match status" value="1"/>
</dbReference>
<dbReference type="InterPro" id="IPR012933">
    <property type="entry name" value="HicA_mRNA_interferase"/>
</dbReference>
<dbReference type="GO" id="GO:0003729">
    <property type="term" value="F:mRNA binding"/>
    <property type="evidence" value="ECO:0007669"/>
    <property type="project" value="InterPro"/>
</dbReference>
<evidence type="ECO:0000256" key="3">
    <source>
        <dbReference type="ARBA" id="ARBA00022722"/>
    </source>
</evidence>
<comment type="similarity">
    <text evidence="1">Belongs to the HicA mRNA interferase family.</text>
</comment>
<evidence type="ECO:0000256" key="4">
    <source>
        <dbReference type="ARBA" id="ARBA00022759"/>
    </source>
</evidence>
<keyword evidence="5" id="KW-0378">Hydrolase</keyword>
<sequence>MFKRESLNIETATPPEETGGDAVLKIAHRLPTLSGMEVARVLCRNGFEQRRQKGSHMRFVKKGPRAVFSVTIPSNQKNLKKGTLMGILQQAGLSKEKFLSLLSA</sequence>
<keyword evidence="4" id="KW-0255">Endonuclease</keyword>
<evidence type="ECO:0000256" key="5">
    <source>
        <dbReference type="ARBA" id="ARBA00022801"/>
    </source>
</evidence>
<keyword evidence="3" id="KW-0540">Nuclease</keyword>
<accession>A0A6I0F4Q3</accession>
<evidence type="ECO:0000313" key="9">
    <source>
        <dbReference type="EMBL" id="KAB2952267.1"/>
    </source>
</evidence>
<keyword evidence="10" id="KW-1185">Reference proteome</keyword>
<dbReference type="GO" id="GO:0016787">
    <property type="term" value="F:hydrolase activity"/>
    <property type="evidence" value="ECO:0007669"/>
    <property type="project" value="UniProtKB-KW"/>
</dbReference>
<dbReference type="Gene3D" id="3.30.920.30">
    <property type="entry name" value="Hypothetical protein"/>
    <property type="match status" value="1"/>
</dbReference>
<gene>
    <name evidence="9" type="ORF">F9B85_08850</name>
</gene>
<evidence type="ECO:0000256" key="8">
    <source>
        <dbReference type="SAM" id="MobiDB-lite"/>
    </source>
</evidence>
<organism evidence="9 10">
    <name type="scientific">Heliorestis acidaminivorans</name>
    <dbReference type="NCBI Taxonomy" id="553427"/>
    <lineage>
        <taxon>Bacteria</taxon>
        <taxon>Bacillati</taxon>
        <taxon>Bacillota</taxon>
        <taxon>Clostridia</taxon>
        <taxon>Eubacteriales</taxon>
        <taxon>Heliobacteriaceae</taxon>
        <taxon>Heliorestis</taxon>
    </lineage>
</organism>
<keyword evidence="2" id="KW-1277">Toxin-antitoxin system</keyword>
<comment type="caution">
    <text evidence="9">The sequence shown here is derived from an EMBL/GenBank/DDBJ whole genome shotgun (WGS) entry which is preliminary data.</text>
</comment>